<dbReference type="Gene3D" id="1.10.760.10">
    <property type="entry name" value="Cytochrome c-like domain"/>
    <property type="match status" value="1"/>
</dbReference>
<evidence type="ECO:0000256" key="5">
    <source>
        <dbReference type="SAM" id="MobiDB-lite"/>
    </source>
</evidence>
<dbReference type="Proteomes" id="UP000065807">
    <property type="component" value="Chromosome"/>
</dbReference>
<gene>
    <name evidence="8" type="ORF">LIP_2876</name>
</gene>
<dbReference type="KEGG" id="lpil:LIP_2876"/>
<evidence type="ECO:0000313" key="8">
    <source>
        <dbReference type="EMBL" id="BAS28705.1"/>
    </source>
</evidence>
<dbReference type="InterPro" id="IPR036909">
    <property type="entry name" value="Cyt_c-like_dom_sf"/>
</dbReference>
<feature type="transmembrane region" description="Helical" evidence="6">
    <location>
        <begin position="27"/>
        <end position="44"/>
    </location>
</feature>
<dbReference type="InterPro" id="IPR009056">
    <property type="entry name" value="Cyt_c-like_dom"/>
</dbReference>
<keyword evidence="6" id="KW-0812">Transmembrane</keyword>
<reference evidence="9" key="1">
    <citation type="submission" date="2015-07" db="EMBL/GenBank/DDBJ databases">
        <title>Complete genome sequence and phylogenetic analysis of Limnochorda pilosa.</title>
        <authorList>
            <person name="Watanabe M."/>
            <person name="Kojima H."/>
            <person name="Fukui M."/>
        </authorList>
    </citation>
    <scope>NUCLEOTIDE SEQUENCE [LARGE SCALE GENOMIC DNA]</scope>
    <source>
        <strain evidence="9">HC45</strain>
    </source>
</reference>
<proteinExistence type="predicted"/>
<keyword evidence="2 4" id="KW-0479">Metal-binding</keyword>
<dbReference type="GO" id="GO:0009055">
    <property type="term" value="F:electron transfer activity"/>
    <property type="evidence" value="ECO:0007669"/>
    <property type="project" value="InterPro"/>
</dbReference>
<feature type="domain" description="Cytochrome c" evidence="7">
    <location>
        <begin position="118"/>
        <end position="219"/>
    </location>
</feature>
<reference evidence="9" key="2">
    <citation type="journal article" date="2016" name="Int. J. Syst. Evol. Microbiol.">
        <title>Complete genome sequence and cell structure of Limnochorda pilosa, a Gram-negative spore-former within the phylum Firmicutes.</title>
        <authorList>
            <person name="Watanabe M."/>
            <person name="Kojima H."/>
            <person name="Fukui M."/>
        </authorList>
    </citation>
    <scope>NUCLEOTIDE SEQUENCE [LARGE SCALE GENOMIC DNA]</scope>
    <source>
        <strain evidence="9">HC45</strain>
    </source>
</reference>
<dbReference type="EMBL" id="AP014924">
    <property type="protein sequence ID" value="BAS28705.1"/>
    <property type="molecule type" value="Genomic_DNA"/>
</dbReference>
<keyword evidence="3 4" id="KW-0408">Iron</keyword>
<dbReference type="STRING" id="1555112.LIP_2876"/>
<dbReference type="SUPFAM" id="SSF46626">
    <property type="entry name" value="Cytochrome c"/>
    <property type="match status" value="1"/>
</dbReference>
<dbReference type="Pfam" id="PF00034">
    <property type="entry name" value="Cytochrom_C"/>
    <property type="match status" value="1"/>
</dbReference>
<organism evidence="8 9">
    <name type="scientific">Limnochorda pilosa</name>
    <dbReference type="NCBI Taxonomy" id="1555112"/>
    <lineage>
        <taxon>Bacteria</taxon>
        <taxon>Bacillati</taxon>
        <taxon>Bacillota</taxon>
        <taxon>Limnochordia</taxon>
        <taxon>Limnochordales</taxon>
        <taxon>Limnochordaceae</taxon>
        <taxon>Limnochorda</taxon>
    </lineage>
</organism>
<protein>
    <recommendedName>
        <fullName evidence="7">Cytochrome c domain-containing protein</fullName>
    </recommendedName>
</protein>
<feature type="region of interest" description="Disordered" evidence="5">
    <location>
        <begin position="63"/>
        <end position="113"/>
    </location>
</feature>
<dbReference type="GO" id="GO:0020037">
    <property type="term" value="F:heme binding"/>
    <property type="evidence" value="ECO:0007669"/>
    <property type="project" value="InterPro"/>
</dbReference>
<evidence type="ECO:0000256" key="4">
    <source>
        <dbReference type="PROSITE-ProRule" id="PRU00433"/>
    </source>
</evidence>
<dbReference type="GO" id="GO:0046872">
    <property type="term" value="F:metal ion binding"/>
    <property type="evidence" value="ECO:0007669"/>
    <property type="project" value="UniProtKB-KW"/>
</dbReference>
<keyword evidence="1 4" id="KW-0349">Heme</keyword>
<evidence type="ECO:0000256" key="3">
    <source>
        <dbReference type="ARBA" id="ARBA00023004"/>
    </source>
</evidence>
<evidence type="ECO:0000259" key="7">
    <source>
        <dbReference type="PROSITE" id="PS51007"/>
    </source>
</evidence>
<keyword evidence="9" id="KW-1185">Reference proteome</keyword>
<sequence length="219" mass="22846">MPPCVAHAAPSPSFTLAEEETPVFRQAWFYVTLVAVAAVAFLLYSEFTRPEQALGNEPVQVAREPGASAPAAPAAPGRPSTQPAEGGPQPQEATGTPGQGAAETRSGESEGGEALQADLAARGEQLYTQLGCSACHSLDGTPLVGPSWKGLYGHEVKLGNGQAVTADEAYLKESIENPDAKLVQGYPQGVMTATIAPYKAQLSQQENIDALIAFIKTLE</sequence>
<accession>A0A0K2SNM3</accession>
<dbReference type="PROSITE" id="PS51007">
    <property type="entry name" value="CYTC"/>
    <property type="match status" value="1"/>
</dbReference>
<feature type="compositionally biased region" description="Low complexity" evidence="5">
    <location>
        <begin position="63"/>
        <end position="80"/>
    </location>
</feature>
<evidence type="ECO:0000256" key="2">
    <source>
        <dbReference type="ARBA" id="ARBA00022723"/>
    </source>
</evidence>
<keyword evidence="6" id="KW-0472">Membrane</keyword>
<dbReference type="AlphaFoldDB" id="A0A0K2SNM3"/>
<evidence type="ECO:0000256" key="1">
    <source>
        <dbReference type="ARBA" id="ARBA00022617"/>
    </source>
</evidence>
<keyword evidence="6" id="KW-1133">Transmembrane helix</keyword>
<name>A0A0K2SNM3_LIMPI</name>
<evidence type="ECO:0000313" key="9">
    <source>
        <dbReference type="Proteomes" id="UP000065807"/>
    </source>
</evidence>
<evidence type="ECO:0000256" key="6">
    <source>
        <dbReference type="SAM" id="Phobius"/>
    </source>
</evidence>